<dbReference type="Pfam" id="PF00582">
    <property type="entry name" value="Usp"/>
    <property type="match status" value="2"/>
</dbReference>
<dbReference type="RefSeq" id="WP_012852572.1">
    <property type="nucleotide sequence ID" value="NC_013510.1"/>
</dbReference>
<dbReference type="STRING" id="471852.Tcur_2222"/>
<dbReference type="OrthoDB" id="5242641at2"/>
<proteinExistence type="inferred from homology"/>
<sequence>MSGRVLVGYLPDERGDDALELARLVADADGSPLTVACIYPPPWPVPGPGRVDAEWLGHVRGYARSAVEQARDRLAGRMPAERVRTATGAHRGSGRGLIETAEREGADLIVIGSAPGGPAGRIVVGSTADQLLHGSPVPVLMAPRGYAAGPPARLSGLTVAHRPSRGSELGLAAALRLARRLDVPIRLLTLLERPSWLSGVLRGEEIMRRQREYAVRDLQAAAELLSGHAQVTTQVAEGDGIEGAVRNCHWPPGELLACMSGSHGPLRQVFLGGVSGKIVRAAPCPVALLPGTAGRAGGAA</sequence>
<keyword evidence="4" id="KW-1185">Reference proteome</keyword>
<dbReference type="PANTHER" id="PTHR46268">
    <property type="entry name" value="STRESS RESPONSE PROTEIN NHAX"/>
    <property type="match status" value="1"/>
</dbReference>
<evidence type="ECO:0000313" key="4">
    <source>
        <dbReference type="Proteomes" id="UP000001918"/>
    </source>
</evidence>
<dbReference type="KEGG" id="tcu:Tcur_2222"/>
<evidence type="ECO:0000259" key="2">
    <source>
        <dbReference type="Pfam" id="PF00582"/>
    </source>
</evidence>
<dbReference type="eggNOG" id="COG0589">
    <property type="taxonomic scope" value="Bacteria"/>
</dbReference>
<accession>D1A1V0</accession>
<comment type="similarity">
    <text evidence="1">Belongs to the universal stress protein A family.</text>
</comment>
<dbReference type="CDD" id="cd00293">
    <property type="entry name" value="USP-like"/>
    <property type="match status" value="1"/>
</dbReference>
<evidence type="ECO:0000313" key="3">
    <source>
        <dbReference type="EMBL" id="ACY97788.1"/>
    </source>
</evidence>
<dbReference type="Proteomes" id="UP000001918">
    <property type="component" value="Chromosome"/>
</dbReference>
<gene>
    <name evidence="3" type="ordered locus">Tcur_2222</name>
</gene>
<organism evidence="3 4">
    <name type="scientific">Thermomonospora curvata (strain ATCC 19995 / DSM 43183 / JCM 3096 / KCTC 9072 / NBRC 15933 / NCIMB 10081 / Henssen B9)</name>
    <dbReference type="NCBI Taxonomy" id="471852"/>
    <lineage>
        <taxon>Bacteria</taxon>
        <taxon>Bacillati</taxon>
        <taxon>Actinomycetota</taxon>
        <taxon>Actinomycetes</taxon>
        <taxon>Streptosporangiales</taxon>
        <taxon>Thermomonosporaceae</taxon>
        <taxon>Thermomonospora</taxon>
    </lineage>
</organism>
<dbReference type="AlphaFoldDB" id="D1A1V0"/>
<dbReference type="InterPro" id="IPR006015">
    <property type="entry name" value="Universal_stress_UspA"/>
</dbReference>
<reference evidence="3 4" key="1">
    <citation type="journal article" date="2011" name="Stand. Genomic Sci.">
        <title>Complete genome sequence of Thermomonospora curvata type strain (B9).</title>
        <authorList>
            <person name="Chertkov O."/>
            <person name="Sikorski J."/>
            <person name="Nolan M."/>
            <person name="Lapidus A."/>
            <person name="Lucas S."/>
            <person name="Del Rio T.G."/>
            <person name="Tice H."/>
            <person name="Cheng J.F."/>
            <person name="Goodwin L."/>
            <person name="Pitluck S."/>
            <person name="Liolios K."/>
            <person name="Ivanova N."/>
            <person name="Mavromatis K."/>
            <person name="Mikhailova N."/>
            <person name="Ovchinnikova G."/>
            <person name="Pati A."/>
            <person name="Chen A."/>
            <person name="Palaniappan K."/>
            <person name="Djao O.D."/>
            <person name="Land M."/>
            <person name="Hauser L."/>
            <person name="Chang Y.J."/>
            <person name="Jeffries C.D."/>
            <person name="Brettin T."/>
            <person name="Han C."/>
            <person name="Detter J.C."/>
            <person name="Rohde M."/>
            <person name="Goker M."/>
            <person name="Woyke T."/>
            <person name="Bristow J."/>
            <person name="Eisen J.A."/>
            <person name="Markowitz V."/>
            <person name="Hugenholtz P."/>
            <person name="Klenk H.P."/>
            <person name="Kyrpides N.C."/>
        </authorList>
    </citation>
    <scope>NUCLEOTIDE SEQUENCE [LARGE SCALE GENOMIC DNA]</scope>
    <source>
        <strain evidence="4">ATCC 19995 / DSM 43183 / JCM 3096 / KCTC 9072 / NBRC 15933 / NCIMB 10081 / Henssen B9</strain>
    </source>
</reference>
<dbReference type="PANTHER" id="PTHR46268:SF6">
    <property type="entry name" value="UNIVERSAL STRESS PROTEIN UP12"/>
    <property type="match status" value="1"/>
</dbReference>
<feature type="domain" description="UspA" evidence="2">
    <location>
        <begin position="1"/>
        <end position="142"/>
    </location>
</feature>
<dbReference type="InterPro" id="IPR006016">
    <property type="entry name" value="UspA"/>
</dbReference>
<dbReference type="EMBL" id="CP001738">
    <property type="protein sequence ID" value="ACY97788.1"/>
    <property type="molecule type" value="Genomic_DNA"/>
</dbReference>
<dbReference type="HOGENOM" id="CLU_049301_4_1_11"/>
<dbReference type="SUPFAM" id="SSF52402">
    <property type="entry name" value="Adenine nucleotide alpha hydrolases-like"/>
    <property type="match status" value="2"/>
</dbReference>
<protein>
    <submittedName>
        <fullName evidence="3">UspA domain protein</fullName>
    </submittedName>
</protein>
<name>D1A1V0_THECD</name>
<dbReference type="Gene3D" id="3.40.50.12370">
    <property type="match status" value="1"/>
</dbReference>
<dbReference type="PRINTS" id="PR01438">
    <property type="entry name" value="UNVRSLSTRESS"/>
</dbReference>
<feature type="domain" description="UspA" evidence="2">
    <location>
        <begin position="159"/>
        <end position="289"/>
    </location>
</feature>
<evidence type="ECO:0000256" key="1">
    <source>
        <dbReference type="ARBA" id="ARBA00008791"/>
    </source>
</evidence>